<protein>
    <recommendedName>
        <fullName evidence="15">Cytochrome P450</fullName>
    </recommendedName>
</protein>
<dbReference type="SUPFAM" id="SSF48264">
    <property type="entry name" value="Cytochrome P450"/>
    <property type="match status" value="2"/>
</dbReference>
<feature type="transmembrane region" description="Helical" evidence="12">
    <location>
        <begin position="56"/>
        <end position="89"/>
    </location>
</feature>
<dbReference type="InterPro" id="IPR001128">
    <property type="entry name" value="Cyt_P450"/>
</dbReference>
<dbReference type="InterPro" id="IPR002401">
    <property type="entry name" value="Cyt_P450_E_grp-I"/>
</dbReference>
<accession>A0A0E0ELQ0</accession>
<dbReference type="STRING" id="40149.A0A0E0ELQ0"/>
<comment type="subcellular location">
    <subcellularLocation>
        <location evidence="1">Membrane</location>
    </subcellularLocation>
</comment>
<keyword evidence="9" id="KW-0503">Monooxygenase</keyword>
<dbReference type="Gene3D" id="1.10.630.10">
    <property type="entry name" value="Cytochrome P450"/>
    <property type="match status" value="2"/>
</dbReference>
<keyword evidence="7" id="KW-0560">Oxidoreductase</keyword>
<dbReference type="GO" id="GO:0016020">
    <property type="term" value="C:membrane"/>
    <property type="evidence" value="ECO:0007669"/>
    <property type="project" value="UniProtKB-SubCell"/>
</dbReference>
<name>A0A0E0ELQ0_9ORYZ</name>
<keyword evidence="14" id="KW-1185">Reference proteome</keyword>
<keyword evidence="8 11" id="KW-0408">Iron</keyword>
<evidence type="ECO:0000256" key="8">
    <source>
        <dbReference type="ARBA" id="ARBA00023004"/>
    </source>
</evidence>
<evidence type="ECO:0008006" key="15">
    <source>
        <dbReference type="Google" id="ProtNLM"/>
    </source>
</evidence>
<evidence type="ECO:0000256" key="10">
    <source>
        <dbReference type="ARBA" id="ARBA00023136"/>
    </source>
</evidence>
<evidence type="ECO:0000256" key="1">
    <source>
        <dbReference type="ARBA" id="ARBA00004370"/>
    </source>
</evidence>
<keyword evidence="5 11" id="KW-0479">Metal-binding</keyword>
<dbReference type="InterPro" id="IPR050665">
    <property type="entry name" value="Cytochrome_P450_Monooxygen"/>
</dbReference>
<evidence type="ECO:0000256" key="3">
    <source>
        <dbReference type="ARBA" id="ARBA00022617"/>
    </source>
</evidence>
<dbReference type="GO" id="GO:0006629">
    <property type="term" value="P:lipid metabolic process"/>
    <property type="evidence" value="ECO:0007669"/>
    <property type="project" value="UniProtKB-ARBA"/>
</dbReference>
<dbReference type="PANTHER" id="PTHR24282:SF27">
    <property type="entry name" value="CYTOKININ HYDROXYLASE"/>
    <property type="match status" value="1"/>
</dbReference>
<dbReference type="PRINTS" id="PR00385">
    <property type="entry name" value="P450"/>
</dbReference>
<dbReference type="PRINTS" id="PR00463">
    <property type="entry name" value="EP450I"/>
</dbReference>
<dbReference type="Gramene" id="OMERI08G12740.1">
    <property type="protein sequence ID" value="OMERI08G12740.1"/>
    <property type="gene ID" value="OMERI08G12740"/>
</dbReference>
<keyword evidence="10 12" id="KW-0472">Membrane</keyword>
<feature type="binding site" description="axial binding residue" evidence="11">
    <location>
        <position position="594"/>
    </location>
    <ligand>
        <name>heme</name>
        <dbReference type="ChEBI" id="CHEBI:30413"/>
    </ligand>
    <ligandPart>
        <name>Fe</name>
        <dbReference type="ChEBI" id="CHEBI:18248"/>
    </ligandPart>
</feature>
<reference evidence="13" key="2">
    <citation type="submission" date="2018-05" db="EMBL/GenBank/DDBJ databases">
        <title>OmerRS3 (Oryza meridionalis Reference Sequence Version 3).</title>
        <authorList>
            <person name="Zhang J."/>
            <person name="Kudrna D."/>
            <person name="Lee S."/>
            <person name="Talag J."/>
            <person name="Welchert J."/>
            <person name="Wing R.A."/>
        </authorList>
    </citation>
    <scope>NUCLEOTIDE SEQUENCE [LARGE SCALE GENOMIC DNA]</scope>
    <source>
        <strain evidence="13">cv. OR44</strain>
    </source>
</reference>
<dbReference type="Pfam" id="PF00067">
    <property type="entry name" value="p450"/>
    <property type="match status" value="1"/>
</dbReference>
<keyword evidence="6 12" id="KW-1133">Transmembrane helix</keyword>
<dbReference type="AlphaFoldDB" id="A0A0E0ELQ0"/>
<organism evidence="13">
    <name type="scientific">Oryza meridionalis</name>
    <dbReference type="NCBI Taxonomy" id="40149"/>
    <lineage>
        <taxon>Eukaryota</taxon>
        <taxon>Viridiplantae</taxon>
        <taxon>Streptophyta</taxon>
        <taxon>Embryophyta</taxon>
        <taxon>Tracheophyta</taxon>
        <taxon>Spermatophyta</taxon>
        <taxon>Magnoliopsida</taxon>
        <taxon>Liliopsida</taxon>
        <taxon>Poales</taxon>
        <taxon>Poaceae</taxon>
        <taxon>BOP clade</taxon>
        <taxon>Oryzoideae</taxon>
        <taxon>Oryzeae</taxon>
        <taxon>Oryzinae</taxon>
        <taxon>Oryza</taxon>
    </lineage>
</organism>
<dbReference type="Proteomes" id="UP000008021">
    <property type="component" value="Chromosome 8"/>
</dbReference>
<evidence type="ECO:0000256" key="11">
    <source>
        <dbReference type="PIRSR" id="PIRSR602401-1"/>
    </source>
</evidence>
<evidence type="ECO:0000256" key="9">
    <source>
        <dbReference type="ARBA" id="ARBA00023033"/>
    </source>
</evidence>
<evidence type="ECO:0000256" key="2">
    <source>
        <dbReference type="ARBA" id="ARBA00010617"/>
    </source>
</evidence>
<dbReference type="PANTHER" id="PTHR24282">
    <property type="entry name" value="CYTOCHROME P450 FAMILY MEMBER"/>
    <property type="match status" value="1"/>
</dbReference>
<proteinExistence type="inferred from homology"/>
<dbReference type="GO" id="GO:0005506">
    <property type="term" value="F:iron ion binding"/>
    <property type="evidence" value="ECO:0007669"/>
    <property type="project" value="InterPro"/>
</dbReference>
<sequence>MVTGPCERLQALYIYTHVWQCLVHTKPPLQLQARNKAKNTSPLLCPPPVRPRSMAMAAAAVLVAVALPVSLALLLVAKAVWVTVSCYYLTPARIRRVLASQGVRGPPPRPLVGNLRDVSALVAESTAADMASLSHDIVARLLPHYVLWSNTYGRRFVYWYGSEPRVCVTEAGMVRELLSSRHAHVTGKSWLQRQGAKHFIGRGLLMANGATWSHQRHVVAPAFMADRLKGRVGHMVECTRQTVRALREAVARSGNEVEIGAHMARLAGDVIARTEFDTSYETGKRIFLLIEELQRLTARSSRYLWVPGSQYFPSKYRREIKRLNGELERLLKESIDRSREIADEGRTPSASPCGRGLLGMLLAEMEKKEKEAGGNGGGEVGYDAQMMIDECKTFFFAGHETSALLLTWAIMLLATHPAWQDKARAEVAAVCGGAGGGAPSPDNLPKLAVLQMTSALLLTWAIMLLATHPAWQDKARAEVAAVCGGAGGGAPSPDNLPKLAVLQMVINETLRLYPPATLLPRMAFEDIELGGGGGGGGLRVPRGASVWIPVLAIHHDEGAWGRDAHEFRPDRFAPGRPRPPAGAFLPFAAGPRNCVGQAYAMVEAKVALAMLLSSFRFAISDEYRHAPVNVLTLRPRHGVPVRLLPLPPPPRP</sequence>
<dbReference type="GO" id="GO:0020037">
    <property type="term" value="F:heme binding"/>
    <property type="evidence" value="ECO:0007669"/>
    <property type="project" value="InterPro"/>
</dbReference>
<evidence type="ECO:0000256" key="6">
    <source>
        <dbReference type="ARBA" id="ARBA00022989"/>
    </source>
</evidence>
<dbReference type="GO" id="GO:0004497">
    <property type="term" value="F:monooxygenase activity"/>
    <property type="evidence" value="ECO:0007669"/>
    <property type="project" value="UniProtKB-KW"/>
</dbReference>
<dbReference type="GO" id="GO:0016705">
    <property type="term" value="F:oxidoreductase activity, acting on paired donors, with incorporation or reduction of molecular oxygen"/>
    <property type="evidence" value="ECO:0007669"/>
    <property type="project" value="InterPro"/>
</dbReference>
<keyword evidence="3 11" id="KW-0349">Heme</keyword>
<comment type="cofactor">
    <cofactor evidence="11">
        <name>heme</name>
        <dbReference type="ChEBI" id="CHEBI:30413"/>
    </cofactor>
</comment>
<dbReference type="InterPro" id="IPR036396">
    <property type="entry name" value="Cyt_P450_sf"/>
</dbReference>
<dbReference type="EnsemblPlants" id="OMERI08G12740.1">
    <property type="protein sequence ID" value="OMERI08G12740.1"/>
    <property type="gene ID" value="OMERI08G12740"/>
</dbReference>
<dbReference type="HOGENOM" id="CLU_001570_5_0_1"/>
<evidence type="ECO:0000256" key="7">
    <source>
        <dbReference type="ARBA" id="ARBA00023002"/>
    </source>
</evidence>
<evidence type="ECO:0000313" key="14">
    <source>
        <dbReference type="Proteomes" id="UP000008021"/>
    </source>
</evidence>
<evidence type="ECO:0000256" key="4">
    <source>
        <dbReference type="ARBA" id="ARBA00022692"/>
    </source>
</evidence>
<dbReference type="eggNOG" id="KOG0157">
    <property type="taxonomic scope" value="Eukaryota"/>
</dbReference>
<evidence type="ECO:0000256" key="5">
    <source>
        <dbReference type="ARBA" id="ARBA00022723"/>
    </source>
</evidence>
<evidence type="ECO:0000313" key="13">
    <source>
        <dbReference type="EnsemblPlants" id="OMERI08G12740.1"/>
    </source>
</evidence>
<evidence type="ECO:0000256" key="12">
    <source>
        <dbReference type="SAM" id="Phobius"/>
    </source>
</evidence>
<reference evidence="13" key="1">
    <citation type="submission" date="2015-04" db="UniProtKB">
        <authorList>
            <consortium name="EnsemblPlants"/>
        </authorList>
    </citation>
    <scope>IDENTIFICATION</scope>
</reference>
<keyword evidence="4 12" id="KW-0812">Transmembrane</keyword>
<comment type="similarity">
    <text evidence="2">Belongs to the cytochrome P450 family.</text>
</comment>